<gene>
    <name evidence="2" type="primary">LOC123617013</name>
</gene>
<accession>A0A9W3G633</accession>
<name>A0A9W3G633_CAMBA</name>
<feature type="compositionally biased region" description="Basic and acidic residues" evidence="1">
    <location>
        <begin position="164"/>
        <end position="173"/>
    </location>
</feature>
<sequence>MLEAGGQSPCRQPGQGPVRRKPGHRRRRVLAHWPQDEIGLGAPRRRHAVHQRGSGGACYHTRRAEAGLVFPAGGKGPQSPTSARAGAPPRHTATVVPVSPWPRTRQLSLSIAPGFENGNAFESKEMRAGPREFALEPLYGQESSVPVHRHLHRREQKSETCCPQRRENSSSEGVRKLEEHLQGVLWALFAKPARETLCSGFCKAEKGLASESQSCHGSRPQQRWRRGWKRPWRSPWPESLGRVCRAAGKV</sequence>
<feature type="region of interest" description="Disordered" evidence="1">
    <location>
        <begin position="151"/>
        <end position="173"/>
    </location>
</feature>
<reference evidence="2" key="1">
    <citation type="submission" date="2025-08" db="UniProtKB">
        <authorList>
            <consortium name="RefSeq"/>
        </authorList>
    </citation>
    <scope>IDENTIFICATION</scope>
    <source>
        <tissue evidence="2">Blood</tissue>
    </source>
</reference>
<feature type="region of interest" description="Disordered" evidence="1">
    <location>
        <begin position="1"/>
        <end position="96"/>
    </location>
</feature>
<feature type="compositionally biased region" description="Basic residues" evidence="1">
    <location>
        <begin position="18"/>
        <end position="30"/>
    </location>
</feature>
<protein>
    <submittedName>
        <fullName evidence="2">Uncharacterized protein LOC123617013</fullName>
    </submittedName>
</protein>
<evidence type="ECO:0000313" key="2">
    <source>
        <dbReference type="RefSeq" id="XP_045373051.1"/>
    </source>
</evidence>
<organism evidence="2">
    <name type="scientific">Camelus bactrianus</name>
    <name type="common">Bactrian camel</name>
    <dbReference type="NCBI Taxonomy" id="9837"/>
    <lineage>
        <taxon>Eukaryota</taxon>
        <taxon>Metazoa</taxon>
        <taxon>Chordata</taxon>
        <taxon>Craniata</taxon>
        <taxon>Vertebrata</taxon>
        <taxon>Euteleostomi</taxon>
        <taxon>Mammalia</taxon>
        <taxon>Eutheria</taxon>
        <taxon>Laurasiatheria</taxon>
        <taxon>Artiodactyla</taxon>
        <taxon>Tylopoda</taxon>
        <taxon>Camelidae</taxon>
        <taxon>Camelus</taxon>
    </lineage>
</organism>
<evidence type="ECO:0000256" key="1">
    <source>
        <dbReference type="SAM" id="MobiDB-lite"/>
    </source>
</evidence>
<proteinExistence type="predicted"/>
<dbReference type="AlphaFoldDB" id="A0A9W3G633"/>
<dbReference type="RefSeq" id="XP_045373051.1">
    <property type="nucleotide sequence ID" value="XM_045517095.1"/>
</dbReference>